<dbReference type="EMBL" id="CABFNO020001373">
    <property type="protein sequence ID" value="CAG9983874.1"/>
    <property type="molecule type" value="Genomic_DNA"/>
</dbReference>
<protein>
    <submittedName>
        <fullName evidence="1">Uncharacterized protein</fullName>
    </submittedName>
</protein>
<name>A0A9N9U7V9_9HYPO</name>
<dbReference type="AlphaFoldDB" id="A0A9N9U7V9"/>
<keyword evidence="2" id="KW-1185">Reference proteome</keyword>
<proteinExistence type="predicted"/>
<sequence length="151" mass="17484">MSVTLRNISVEGTVYQCGLAHPNIPYTIYVHDYYLLLVPRQVRETHKEFPNGSFQDLRRVTLQLSDFLANDYQDKYKRAPKFTHQLVAFAYEDEEGVVVAAWLEGSDSIAYWDFRSIVSGDKTLIRSHYTDECSDPEDSFRLMQYDLAEAA</sequence>
<gene>
    <name evidence="1" type="ORF">CBYS24578_00017963</name>
</gene>
<comment type="caution">
    <text evidence="1">The sequence shown here is derived from an EMBL/GenBank/DDBJ whole genome shotgun (WGS) entry which is preliminary data.</text>
</comment>
<accession>A0A9N9U7V9</accession>
<dbReference type="OrthoDB" id="5116885at2759"/>
<reference evidence="1" key="1">
    <citation type="submission" date="2021-10" db="EMBL/GenBank/DDBJ databases">
        <authorList>
            <person name="Piombo E."/>
        </authorList>
    </citation>
    <scope>NUCLEOTIDE SEQUENCE</scope>
</reference>
<evidence type="ECO:0000313" key="2">
    <source>
        <dbReference type="Proteomes" id="UP000754883"/>
    </source>
</evidence>
<dbReference type="Proteomes" id="UP000754883">
    <property type="component" value="Unassembled WGS sequence"/>
</dbReference>
<organism evidence="1 2">
    <name type="scientific">Clonostachys byssicola</name>
    <dbReference type="NCBI Taxonomy" id="160290"/>
    <lineage>
        <taxon>Eukaryota</taxon>
        <taxon>Fungi</taxon>
        <taxon>Dikarya</taxon>
        <taxon>Ascomycota</taxon>
        <taxon>Pezizomycotina</taxon>
        <taxon>Sordariomycetes</taxon>
        <taxon>Hypocreomycetidae</taxon>
        <taxon>Hypocreales</taxon>
        <taxon>Bionectriaceae</taxon>
        <taxon>Clonostachys</taxon>
    </lineage>
</organism>
<evidence type="ECO:0000313" key="1">
    <source>
        <dbReference type="EMBL" id="CAG9983874.1"/>
    </source>
</evidence>